<dbReference type="GO" id="GO:0000743">
    <property type="term" value="P:nuclear migration involved in conjugation with cellular fusion"/>
    <property type="evidence" value="ECO:0007669"/>
    <property type="project" value="TreeGrafter"/>
</dbReference>
<organism evidence="16 17">
    <name type="scientific">Calocera viscosa (strain TUFC12733)</name>
    <dbReference type="NCBI Taxonomy" id="1330018"/>
    <lineage>
        <taxon>Eukaryota</taxon>
        <taxon>Fungi</taxon>
        <taxon>Dikarya</taxon>
        <taxon>Basidiomycota</taxon>
        <taxon>Agaricomycotina</taxon>
        <taxon>Dacrymycetes</taxon>
        <taxon>Dacrymycetales</taxon>
        <taxon>Dacrymycetaceae</taxon>
        <taxon>Calocera</taxon>
    </lineage>
</organism>
<feature type="domain" description="CAP-Gly" evidence="15">
    <location>
        <begin position="28"/>
        <end position="70"/>
    </location>
</feature>
<evidence type="ECO:0000259" key="15">
    <source>
        <dbReference type="PROSITE" id="PS50245"/>
    </source>
</evidence>
<evidence type="ECO:0000256" key="2">
    <source>
        <dbReference type="ARBA" id="ARBA00004186"/>
    </source>
</evidence>
<evidence type="ECO:0000256" key="6">
    <source>
        <dbReference type="ARBA" id="ARBA00022618"/>
    </source>
</evidence>
<feature type="coiled-coil region" evidence="13">
    <location>
        <begin position="1094"/>
        <end position="1186"/>
    </location>
</feature>
<dbReference type="Gene3D" id="2.30.30.190">
    <property type="entry name" value="CAP Gly-rich-like domain"/>
    <property type="match status" value="1"/>
</dbReference>
<feature type="region of interest" description="Disordered" evidence="14">
    <location>
        <begin position="1211"/>
        <end position="1243"/>
    </location>
</feature>
<dbReference type="GO" id="GO:0051301">
    <property type="term" value="P:cell division"/>
    <property type="evidence" value="ECO:0007669"/>
    <property type="project" value="UniProtKB-KW"/>
</dbReference>
<gene>
    <name evidence="16" type="ORF">CALVIDRAFT_477249</name>
</gene>
<feature type="compositionally biased region" description="Basic and acidic residues" evidence="14">
    <location>
        <begin position="286"/>
        <end position="296"/>
    </location>
</feature>
<evidence type="ECO:0000256" key="7">
    <source>
        <dbReference type="ARBA" id="ARBA00022701"/>
    </source>
</evidence>
<keyword evidence="5" id="KW-0963">Cytoplasm</keyword>
<keyword evidence="12" id="KW-0131">Cell cycle</keyword>
<feature type="coiled-coil region" evidence="13">
    <location>
        <begin position="467"/>
        <end position="637"/>
    </location>
</feature>
<evidence type="ECO:0000256" key="1">
    <source>
        <dbReference type="ARBA" id="ARBA00004114"/>
    </source>
</evidence>
<feature type="region of interest" description="Disordered" evidence="14">
    <location>
        <begin position="253"/>
        <end position="316"/>
    </location>
</feature>
<accession>A0A167Q2W4</accession>
<evidence type="ECO:0000256" key="14">
    <source>
        <dbReference type="SAM" id="MobiDB-lite"/>
    </source>
</evidence>
<dbReference type="PROSITE" id="PS00845">
    <property type="entry name" value="CAP_GLY_1"/>
    <property type="match status" value="1"/>
</dbReference>
<dbReference type="GO" id="GO:0051286">
    <property type="term" value="C:cell tip"/>
    <property type="evidence" value="ECO:0007669"/>
    <property type="project" value="TreeGrafter"/>
</dbReference>
<evidence type="ECO:0000256" key="8">
    <source>
        <dbReference type="ARBA" id="ARBA00022776"/>
    </source>
</evidence>
<dbReference type="SMART" id="SM01052">
    <property type="entry name" value="CAP_GLY"/>
    <property type="match status" value="1"/>
</dbReference>
<evidence type="ECO:0000256" key="13">
    <source>
        <dbReference type="SAM" id="Coils"/>
    </source>
</evidence>
<keyword evidence="17" id="KW-1185">Reference proteome</keyword>
<dbReference type="GO" id="GO:0005874">
    <property type="term" value="C:microtubule"/>
    <property type="evidence" value="ECO:0007669"/>
    <property type="project" value="UniProtKB-KW"/>
</dbReference>
<comment type="similarity">
    <text evidence="4">Belongs to the dynactin 150 kDa subunit family.</text>
</comment>
<dbReference type="Pfam" id="PF12455">
    <property type="entry name" value="Dynactin"/>
    <property type="match status" value="1"/>
</dbReference>
<feature type="region of interest" description="Disordered" evidence="14">
    <location>
        <begin position="76"/>
        <end position="216"/>
    </location>
</feature>
<feature type="compositionally biased region" description="Low complexity" evidence="14">
    <location>
        <begin position="162"/>
        <end position="179"/>
    </location>
</feature>
<evidence type="ECO:0000256" key="12">
    <source>
        <dbReference type="ARBA" id="ARBA00023306"/>
    </source>
</evidence>
<dbReference type="Proteomes" id="UP000076738">
    <property type="component" value="Unassembled WGS sequence"/>
</dbReference>
<dbReference type="STRING" id="1330018.A0A167Q2W4"/>
<dbReference type="Pfam" id="PF01302">
    <property type="entry name" value="CAP_GLY"/>
    <property type="match status" value="1"/>
</dbReference>
<dbReference type="PANTHER" id="PTHR18916:SF6">
    <property type="entry name" value="DYNACTIN SUBUNIT 1"/>
    <property type="match status" value="1"/>
</dbReference>
<reference evidence="16 17" key="1">
    <citation type="journal article" date="2016" name="Mol. Biol. Evol.">
        <title>Comparative Genomics of Early-Diverging Mushroom-Forming Fungi Provides Insights into the Origins of Lignocellulose Decay Capabilities.</title>
        <authorList>
            <person name="Nagy L.G."/>
            <person name="Riley R."/>
            <person name="Tritt A."/>
            <person name="Adam C."/>
            <person name="Daum C."/>
            <person name="Floudas D."/>
            <person name="Sun H."/>
            <person name="Yadav J.S."/>
            <person name="Pangilinan J."/>
            <person name="Larsson K.H."/>
            <person name="Matsuura K."/>
            <person name="Barry K."/>
            <person name="Labutti K."/>
            <person name="Kuo R."/>
            <person name="Ohm R.A."/>
            <person name="Bhattacharya S.S."/>
            <person name="Shirouzu T."/>
            <person name="Yoshinaga Y."/>
            <person name="Martin F.M."/>
            <person name="Grigoriev I.V."/>
            <person name="Hibbett D.S."/>
        </authorList>
    </citation>
    <scope>NUCLEOTIDE SEQUENCE [LARGE SCALE GENOMIC DNA]</scope>
    <source>
        <strain evidence="16 17">TUFC12733</strain>
    </source>
</reference>
<evidence type="ECO:0000313" key="16">
    <source>
        <dbReference type="EMBL" id="KZO99357.1"/>
    </source>
</evidence>
<dbReference type="GO" id="GO:0000132">
    <property type="term" value="P:establishment of mitotic spindle orientation"/>
    <property type="evidence" value="ECO:0007669"/>
    <property type="project" value="TreeGrafter"/>
</dbReference>
<proteinExistence type="inferred from homology"/>
<dbReference type="InterPro" id="IPR000938">
    <property type="entry name" value="CAP-Gly_domain"/>
</dbReference>
<dbReference type="OrthoDB" id="2130750at2759"/>
<keyword evidence="6" id="KW-0132">Cell division</keyword>
<dbReference type="InterPro" id="IPR022157">
    <property type="entry name" value="Dynactin"/>
</dbReference>
<dbReference type="GO" id="GO:0005816">
    <property type="term" value="C:spindle pole body"/>
    <property type="evidence" value="ECO:0007669"/>
    <property type="project" value="TreeGrafter"/>
</dbReference>
<evidence type="ECO:0000313" key="17">
    <source>
        <dbReference type="Proteomes" id="UP000076738"/>
    </source>
</evidence>
<evidence type="ECO:0000256" key="3">
    <source>
        <dbReference type="ARBA" id="ARBA00004544"/>
    </source>
</evidence>
<evidence type="ECO:0000256" key="11">
    <source>
        <dbReference type="ARBA" id="ARBA00023212"/>
    </source>
</evidence>
<dbReference type="GO" id="GO:0030286">
    <property type="term" value="C:dynein complex"/>
    <property type="evidence" value="ECO:0007669"/>
    <property type="project" value="UniProtKB-KW"/>
</dbReference>
<keyword evidence="9" id="KW-0243">Dynein</keyword>
<dbReference type="PROSITE" id="PS50245">
    <property type="entry name" value="CAP_GLY_2"/>
    <property type="match status" value="1"/>
</dbReference>
<keyword evidence="8" id="KW-0498">Mitosis</keyword>
<name>A0A167Q2W4_CALVF</name>
<keyword evidence="7" id="KW-0493">Microtubule</keyword>
<dbReference type="PANTHER" id="PTHR18916">
    <property type="entry name" value="DYNACTIN 1-RELATED MICROTUBULE-BINDING"/>
    <property type="match status" value="1"/>
</dbReference>
<dbReference type="Gene3D" id="1.10.287.1490">
    <property type="match status" value="1"/>
</dbReference>
<feature type="compositionally biased region" description="Low complexity" evidence="14">
    <location>
        <begin position="84"/>
        <end position="124"/>
    </location>
</feature>
<keyword evidence="11" id="KW-0206">Cytoskeleton</keyword>
<dbReference type="GO" id="GO:0005819">
    <property type="term" value="C:spindle"/>
    <property type="evidence" value="ECO:0007669"/>
    <property type="project" value="UniProtKB-SubCell"/>
</dbReference>
<dbReference type="GO" id="GO:0005814">
    <property type="term" value="C:centriole"/>
    <property type="evidence" value="ECO:0007669"/>
    <property type="project" value="UniProtKB-SubCell"/>
</dbReference>
<dbReference type="EMBL" id="KV417272">
    <property type="protein sequence ID" value="KZO99357.1"/>
    <property type="molecule type" value="Genomic_DNA"/>
</dbReference>
<feature type="coiled-coil region" evidence="13">
    <location>
        <begin position="363"/>
        <end position="439"/>
    </location>
</feature>
<evidence type="ECO:0000256" key="9">
    <source>
        <dbReference type="ARBA" id="ARBA00023017"/>
    </source>
</evidence>
<dbReference type="SUPFAM" id="SSF74924">
    <property type="entry name" value="Cap-Gly domain"/>
    <property type="match status" value="1"/>
</dbReference>
<keyword evidence="10 13" id="KW-0175">Coiled coil</keyword>
<feature type="compositionally biased region" description="Polar residues" evidence="14">
    <location>
        <begin position="134"/>
        <end position="158"/>
    </location>
</feature>
<feature type="compositionally biased region" description="Polar residues" evidence="14">
    <location>
        <begin position="1211"/>
        <end position="1222"/>
    </location>
</feature>
<evidence type="ECO:0000256" key="5">
    <source>
        <dbReference type="ARBA" id="ARBA00022490"/>
    </source>
</evidence>
<evidence type="ECO:0000256" key="4">
    <source>
        <dbReference type="ARBA" id="ARBA00011010"/>
    </source>
</evidence>
<protein>
    <recommendedName>
        <fullName evidence="15">CAP-Gly domain-containing protein</fullName>
    </recommendedName>
</protein>
<sequence length="1321" mass="146775">MPPVPPPDLQINSLVQVTAGRGRIRFIGSPVFAPGKWIGVELFDQNGKNDGSVDGVRYFDCEPGHGVFVRSAQVKLLEEPAPTQPLSRTTSRPTSRTAAPPPSSMRTTHASRTSISASTSTPPTRLAPPPSLARTLSNQSITRTQSAQVLSRPSSTSGVVKPPRTSSSTSLASRAASPSKPISTRPPATVGRPTPVSRLSGPAAPPSRRLTLQTPLTVRTSVTYPAVAATPISAPPTRIQEESLTAIPLPLDDLPDDDDVGLQQTPQAPARPAHSPVLRRVNHSPVSERERMRSEDSGPYTAEVQRSPSPPPAHHRELEELRAKVRVLEVKRADDSGRIRELESRLTDAEQFVALRPKLQAKLTSQQTELVDLRRTVKDLNVEKDSLESRIQEINEQLEMSLLDKEVAEERAEAAEAEVEELKEQLAESEVERDVLREEKALAEGGEDGHGALGAGEEDEGKRTLAYVQLEKHNERLKEALLRLRDIAQESERDQRKKINELEREVASVEDLQSQYEMALSKLENAEAQIDDLKAQLDASLAAEDIVMQLTERVMSLSEELAEKDIIIEDYETLKELNEELEETHLETEKQLQDDLDARTSELRAAMSRIEDQQDQIMEYENTIQQFRDAVLTLQADIEYLRNQQTTQQTEAQALNNQSQAILALNMKLQSTVAKNQAKNIDLELRRLDASQAKEHLQIVQLFLPQAYFDGDSDATACYLFFSRLAYKADLINAVVAQKYNLPESLAEEVSESLVGVCEMRGRIAHLSGLCRRFVAVLKRCDPDVFIKAGSLFPEIAGMEKRLDMHIERLRREEFKEEDCVSDVSKMLAQFEHLAETFFAGFHFALGEQELDLASSVDYDLDTFMASLGLVQHVLSSATQDREILFESDDLELDVAVYDPLNSVLAQARSARTAIRKIISRIQDLVNDKAALRSNLIPTLGGLTEHMSKTIDFGIQLAQRVSMHIMDIRSSKDTLHLSQIVSMIRIVANEALGKRDASWDAISETLSEMASEAAAFLPVTMEADSILRITGNAPWIARVDEIRAKAAVNLEAEREVSLLKEQTSDLQRVIKTKDQIIQEGGVKMELMDRRMESLKKQAEVIANLESELAKLRKSEASYQESLEQIQAELDAAEQEIAKLKANGASADRSFNLGDGDPMIAEGTLETSQLLEQIESLKGALRFLRSENSYLKGQGLLKELNSLPPLEPMLSTRPSTFSMSTPPSLAADTSMDSDSDSDRPMTPPTVRTLAEATKHLYSDVLMHAASARVVDLSKMKPDDGLKWRRRKDTPAYQLAERRRERDALERKVKGLMHQATSALHTA</sequence>
<evidence type="ECO:0000256" key="10">
    <source>
        <dbReference type="ARBA" id="ARBA00023054"/>
    </source>
</evidence>
<comment type="subcellular location">
    <subcellularLocation>
        <location evidence="3">Cytoplasm</location>
        <location evidence="3">Cell cortex</location>
    </subcellularLocation>
    <subcellularLocation>
        <location evidence="1">Cytoplasm</location>
        <location evidence="1">Cytoskeleton</location>
        <location evidence="1">Microtubule organizing center</location>
        <location evidence="1">Centrosome</location>
        <location evidence="1">Centriole</location>
    </subcellularLocation>
    <subcellularLocation>
        <location evidence="2">Cytoplasm</location>
        <location evidence="2">Cytoskeleton</location>
        <location evidence="2">Spindle</location>
    </subcellularLocation>
</comment>
<dbReference type="InterPro" id="IPR036859">
    <property type="entry name" value="CAP-Gly_dom_sf"/>
</dbReference>